<evidence type="ECO:0000256" key="16">
    <source>
        <dbReference type="ARBA" id="ARBA00023317"/>
    </source>
</evidence>
<organism evidence="22 23">
    <name type="scientific">Enemella dayhoffiae</name>
    <dbReference type="NCBI Taxonomy" id="2016507"/>
    <lineage>
        <taxon>Bacteria</taxon>
        <taxon>Bacillati</taxon>
        <taxon>Actinomycetota</taxon>
        <taxon>Actinomycetes</taxon>
        <taxon>Propionibacteriales</taxon>
        <taxon>Propionibacteriaceae</taxon>
        <taxon>Enemella</taxon>
    </lineage>
</organism>
<evidence type="ECO:0000256" key="5">
    <source>
        <dbReference type="ARBA" id="ARBA00011881"/>
    </source>
</evidence>
<dbReference type="SUPFAM" id="SSF52935">
    <property type="entry name" value="PK C-terminal domain-like"/>
    <property type="match status" value="1"/>
</dbReference>
<gene>
    <name evidence="22" type="primary">pyk</name>
    <name evidence="22" type="ORF">CGZ93_02965</name>
</gene>
<protein>
    <recommendedName>
        <fullName evidence="7 18">Pyruvate kinase</fullName>
        <ecNumber evidence="6 18">2.7.1.40</ecNumber>
    </recommendedName>
</protein>
<dbReference type="NCBIfam" id="TIGR01064">
    <property type="entry name" value="pyruv_kin"/>
    <property type="match status" value="1"/>
</dbReference>
<dbReference type="PROSITE" id="PS00110">
    <property type="entry name" value="PYRUVATE_KINASE"/>
    <property type="match status" value="1"/>
</dbReference>
<dbReference type="AlphaFoldDB" id="A0A255HAH2"/>
<comment type="subunit">
    <text evidence="5">Homotetramer.</text>
</comment>
<evidence type="ECO:0000256" key="11">
    <source>
        <dbReference type="ARBA" id="ARBA00022777"/>
    </source>
</evidence>
<dbReference type="InterPro" id="IPR011037">
    <property type="entry name" value="Pyrv_Knase-like_insert_dom_sf"/>
</dbReference>
<dbReference type="Pfam" id="PF02887">
    <property type="entry name" value="PK_C"/>
    <property type="match status" value="1"/>
</dbReference>
<name>A0A255HAH2_9ACTN</name>
<dbReference type="NCBIfam" id="NF004978">
    <property type="entry name" value="PRK06354.1"/>
    <property type="match status" value="1"/>
</dbReference>
<evidence type="ECO:0000256" key="18">
    <source>
        <dbReference type="NCBIfam" id="TIGR01064"/>
    </source>
</evidence>
<comment type="cofactor">
    <cofactor evidence="1">
        <name>Mg(2+)</name>
        <dbReference type="ChEBI" id="CHEBI:18420"/>
    </cofactor>
</comment>
<keyword evidence="13 19" id="KW-0460">Magnesium</keyword>
<keyword evidence="14" id="KW-0630">Potassium</keyword>
<keyword evidence="9" id="KW-0479">Metal-binding</keyword>
<dbReference type="Proteomes" id="UP000216311">
    <property type="component" value="Unassembled WGS sequence"/>
</dbReference>
<feature type="domain" description="Pyruvate kinase barrel" evidence="20">
    <location>
        <begin position="1"/>
        <end position="322"/>
    </location>
</feature>
<keyword evidence="12" id="KW-0067">ATP-binding</keyword>
<dbReference type="SUPFAM" id="SSF50800">
    <property type="entry name" value="PK beta-barrel domain-like"/>
    <property type="match status" value="1"/>
</dbReference>
<dbReference type="Gene3D" id="3.20.20.60">
    <property type="entry name" value="Phosphoenolpyruvate-binding domains"/>
    <property type="match status" value="1"/>
</dbReference>
<comment type="pathway">
    <text evidence="3 19">Carbohydrate degradation; glycolysis; pyruvate from D-glyceraldehyde 3-phosphate: step 5/5.</text>
</comment>
<evidence type="ECO:0000256" key="10">
    <source>
        <dbReference type="ARBA" id="ARBA00022741"/>
    </source>
</evidence>
<evidence type="ECO:0000256" key="2">
    <source>
        <dbReference type="ARBA" id="ARBA00001958"/>
    </source>
</evidence>
<evidence type="ECO:0000313" key="23">
    <source>
        <dbReference type="Proteomes" id="UP000216311"/>
    </source>
</evidence>
<sequence length="485" mass="52134">MRRAKIVCTLGPSTAGVERLTELVQAGMNVARFNMSHGDHSDHARTLADLRRAAQNVGRPVGLLADLQGPKIRLGRFAEGKVTLGYGDRFTITTEDVEGDAARCSTTFKGLPDDVNPGDTILIDDGRIQLRAESVNDTEVVTRVTTGGAVSNNKGINLPGVAVNVPALTDKDVADLRWALRNGFDMVALSFVRSADDVQLVHQVMREEGRRVPVIAKIEKPQAVAAIDEIAHAFDAIMVARGDLGVELPLEDVPLVQKHIITTSRKLAKPVIVATQMLESMIDAPRPTRAEASDVANAVLDGADAVMLSGETSVGHFPIVAVQTMARIVVKTESTGMERIATIDWDPHTTGGVISKAAMEVGQRLGAKFLVAFTKSGDTARRLARLRSPLPVLVFTPEDKTRQMLTLVWGVQSFHIPEVDTTDEMVRLVDKALVESGRVAFGDKVVIVAGSPVGIPGKTNALRVHKIQPPTAEMTGGKDDWDGEI</sequence>
<evidence type="ECO:0000259" key="21">
    <source>
        <dbReference type="Pfam" id="PF02887"/>
    </source>
</evidence>
<evidence type="ECO:0000256" key="13">
    <source>
        <dbReference type="ARBA" id="ARBA00022842"/>
    </source>
</evidence>
<dbReference type="GO" id="GO:0005524">
    <property type="term" value="F:ATP binding"/>
    <property type="evidence" value="ECO:0007669"/>
    <property type="project" value="UniProtKB-KW"/>
</dbReference>
<dbReference type="Gene3D" id="3.40.1380.20">
    <property type="entry name" value="Pyruvate kinase, C-terminal domain"/>
    <property type="match status" value="1"/>
</dbReference>
<evidence type="ECO:0000256" key="9">
    <source>
        <dbReference type="ARBA" id="ARBA00022723"/>
    </source>
</evidence>
<dbReference type="Pfam" id="PF00224">
    <property type="entry name" value="PK"/>
    <property type="match status" value="1"/>
</dbReference>
<evidence type="ECO:0000256" key="4">
    <source>
        <dbReference type="ARBA" id="ARBA00008663"/>
    </source>
</evidence>
<dbReference type="NCBIfam" id="NF004886">
    <property type="entry name" value="PRK06247.1"/>
    <property type="match status" value="1"/>
</dbReference>
<evidence type="ECO:0000256" key="3">
    <source>
        <dbReference type="ARBA" id="ARBA00004997"/>
    </source>
</evidence>
<keyword evidence="11 19" id="KW-0418">Kinase</keyword>
<dbReference type="FunFam" id="3.20.20.60:FF:000025">
    <property type="entry name" value="Pyruvate kinase"/>
    <property type="match status" value="1"/>
</dbReference>
<dbReference type="InterPro" id="IPR015795">
    <property type="entry name" value="Pyrv_Knase_C"/>
</dbReference>
<keyword evidence="10" id="KW-0547">Nucleotide-binding</keyword>
<feature type="domain" description="Pyruvate kinase C-terminal" evidence="21">
    <location>
        <begin position="354"/>
        <end position="465"/>
    </location>
</feature>
<dbReference type="InterPro" id="IPR001697">
    <property type="entry name" value="Pyr_Knase"/>
</dbReference>
<dbReference type="GO" id="GO:0000287">
    <property type="term" value="F:magnesium ion binding"/>
    <property type="evidence" value="ECO:0007669"/>
    <property type="project" value="UniProtKB-UniRule"/>
</dbReference>
<dbReference type="UniPathway" id="UPA00109">
    <property type="reaction ID" value="UER00188"/>
</dbReference>
<dbReference type="GO" id="GO:0016301">
    <property type="term" value="F:kinase activity"/>
    <property type="evidence" value="ECO:0007669"/>
    <property type="project" value="UniProtKB-KW"/>
</dbReference>
<dbReference type="GO" id="GO:0030955">
    <property type="term" value="F:potassium ion binding"/>
    <property type="evidence" value="ECO:0007669"/>
    <property type="project" value="UniProtKB-UniRule"/>
</dbReference>
<dbReference type="InterPro" id="IPR018209">
    <property type="entry name" value="Pyrv_Knase_AS"/>
</dbReference>
<dbReference type="PRINTS" id="PR01050">
    <property type="entry name" value="PYRUVTKNASE"/>
</dbReference>
<comment type="cofactor">
    <cofactor evidence="2">
        <name>K(+)</name>
        <dbReference type="ChEBI" id="CHEBI:29103"/>
    </cofactor>
</comment>
<evidence type="ECO:0000256" key="19">
    <source>
        <dbReference type="RuleBase" id="RU000504"/>
    </source>
</evidence>
<proteinExistence type="inferred from homology"/>
<evidence type="ECO:0000256" key="7">
    <source>
        <dbReference type="ARBA" id="ARBA00018587"/>
    </source>
</evidence>
<dbReference type="InterPro" id="IPR040442">
    <property type="entry name" value="Pyrv_kinase-like_dom_sf"/>
</dbReference>
<dbReference type="Gene3D" id="2.40.33.10">
    <property type="entry name" value="PK beta-barrel domain-like"/>
    <property type="match status" value="1"/>
</dbReference>
<keyword evidence="8 19" id="KW-0808">Transferase</keyword>
<dbReference type="NCBIfam" id="NF004491">
    <property type="entry name" value="PRK05826.1"/>
    <property type="match status" value="1"/>
</dbReference>
<dbReference type="EC" id="2.7.1.40" evidence="6 18"/>
<keyword evidence="16 22" id="KW-0670">Pyruvate</keyword>
<dbReference type="InterPro" id="IPR015813">
    <property type="entry name" value="Pyrv/PenolPyrv_kinase-like_dom"/>
</dbReference>
<keyword evidence="15 19" id="KW-0324">Glycolysis</keyword>
<evidence type="ECO:0000256" key="17">
    <source>
        <dbReference type="ARBA" id="ARBA00048152"/>
    </source>
</evidence>
<evidence type="ECO:0000256" key="8">
    <source>
        <dbReference type="ARBA" id="ARBA00022679"/>
    </source>
</evidence>
<dbReference type="EMBL" id="NMVQ01000002">
    <property type="protein sequence ID" value="OYO24671.1"/>
    <property type="molecule type" value="Genomic_DNA"/>
</dbReference>
<dbReference type="InterPro" id="IPR015793">
    <property type="entry name" value="Pyrv_Knase_brl"/>
</dbReference>
<reference evidence="22 23" key="1">
    <citation type="submission" date="2017-07" db="EMBL/GenBank/DDBJ databases">
        <title>Draft whole genome sequences of clinical Proprionibacteriaceae strains.</title>
        <authorList>
            <person name="Bernier A.-M."/>
            <person name="Bernard K."/>
            <person name="Domingo M.-C."/>
        </authorList>
    </citation>
    <scope>NUCLEOTIDE SEQUENCE [LARGE SCALE GENOMIC DNA]</scope>
    <source>
        <strain evidence="22 23">NML 130396</strain>
    </source>
</reference>
<evidence type="ECO:0000256" key="12">
    <source>
        <dbReference type="ARBA" id="ARBA00022840"/>
    </source>
</evidence>
<dbReference type="RefSeq" id="WP_094362665.1">
    <property type="nucleotide sequence ID" value="NZ_NMVQ01000002.1"/>
</dbReference>
<dbReference type="FunFam" id="2.40.33.10:FF:000001">
    <property type="entry name" value="Pyruvate kinase"/>
    <property type="match status" value="1"/>
</dbReference>
<evidence type="ECO:0000256" key="1">
    <source>
        <dbReference type="ARBA" id="ARBA00001946"/>
    </source>
</evidence>
<dbReference type="FunFam" id="3.40.1380.20:FF:000009">
    <property type="entry name" value="Pyruvate kinase"/>
    <property type="match status" value="1"/>
</dbReference>
<evidence type="ECO:0000259" key="20">
    <source>
        <dbReference type="Pfam" id="PF00224"/>
    </source>
</evidence>
<comment type="caution">
    <text evidence="22">The sequence shown here is derived from an EMBL/GenBank/DDBJ whole genome shotgun (WGS) entry which is preliminary data.</text>
</comment>
<dbReference type="PANTHER" id="PTHR11817">
    <property type="entry name" value="PYRUVATE KINASE"/>
    <property type="match status" value="1"/>
</dbReference>
<evidence type="ECO:0000256" key="14">
    <source>
        <dbReference type="ARBA" id="ARBA00022958"/>
    </source>
</evidence>
<accession>A0A255HAH2</accession>
<dbReference type="GO" id="GO:0004743">
    <property type="term" value="F:pyruvate kinase activity"/>
    <property type="evidence" value="ECO:0007669"/>
    <property type="project" value="UniProtKB-UniRule"/>
</dbReference>
<dbReference type="SUPFAM" id="SSF51621">
    <property type="entry name" value="Phosphoenolpyruvate/pyruvate domain"/>
    <property type="match status" value="1"/>
</dbReference>
<comment type="similarity">
    <text evidence="4 19">Belongs to the pyruvate kinase family.</text>
</comment>
<comment type="catalytic activity">
    <reaction evidence="17 19">
        <text>pyruvate + ATP = phosphoenolpyruvate + ADP + H(+)</text>
        <dbReference type="Rhea" id="RHEA:18157"/>
        <dbReference type="ChEBI" id="CHEBI:15361"/>
        <dbReference type="ChEBI" id="CHEBI:15378"/>
        <dbReference type="ChEBI" id="CHEBI:30616"/>
        <dbReference type="ChEBI" id="CHEBI:58702"/>
        <dbReference type="ChEBI" id="CHEBI:456216"/>
        <dbReference type="EC" id="2.7.1.40"/>
    </reaction>
</comment>
<evidence type="ECO:0000256" key="15">
    <source>
        <dbReference type="ARBA" id="ARBA00023152"/>
    </source>
</evidence>
<evidence type="ECO:0000256" key="6">
    <source>
        <dbReference type="ARBA" id="ARBA00012142"/>
    </source>
</evidence>
<dbReference type="OrthoDB" id="9812123at2"/>
<dbReference type="InterPro" id="IPR015806">
    <property type="entry name" value="Pyrv_Knase_insert_dom_sf"/>
</dbReference>
<keyword evidence="23" id="KW-1185">Reference proteome</keyword>
<evidence type="ECO:0000313" key="22">
    <source>
        <dbReference type="EMBL" id="OYO24671.1"/>
    </source>
</evidence>
<dbReference type="InterPro" id="IPR036918">
    <property type="entry name" value="Pyrv_Knase_C_sf"/>
</dbReference>